<accession>A0A369T4D9</accession>
<organism evidence="7 8">
    <name type="scientific">Ferruginivarius sediminum</name>
    <dbReference type="NCBI Taxonomy" id="2661937"/>
    <lineage>
        <taxon>Bacteria</taxon>
        <taxon>Pseudomonadati</taxon>
        <taxon>Pseudomonadota</taxon>
        <taxon>Alphaproteobacteria</taxon>
        <taxon>Rhodospirillales</taxon>
        <taxon>Rhodospirillaceae</taxon>
        <taxon>Ferruginivarius</taxon>
    </lineage>
</organism>
<dbReference type="Gene3D" id="3.40.960.10">
    <property type="entry name" value="VSR Endonuclease"/>
    <property type="match status" value="1"/>
</dbReference>
<evidence type="ECO:0000256" key="5">
    <source>
        <dbReference type="ARBA" id="ARBA00023204"/>
    </source>
</evidence>
<dbReference type="GO" id="GO:0004519">
    <property type="term" value="F:endonuclease activity"/>
    <property type="evidence" value="ECO:0007669"/>
    <property type="project" value="UniProtKB-KW"/>
</dbReference>
<comment type="function">
    <text evidence="6">May nick specific sequences that contain T:G mispairs resulting from m5C-deamination.</text>
</comment>
<evidence type="ECO:0000256" key="1">
    <source>
        <dbReference type="ARBA" id="ARBA00022722"/>
    </source>
</evidence>
<dbReference type="AlphaFoldDB" id="A0A369T4D9"/>
<evidence type="ECO:0000256" key="6">
    <source>
        <dbReference type="PIRNR" id="PIRNR018267"/>
    </source>
</evidence>
<dbReference type="CDD" id="cd00221">
    <property type="entry name" value="Vsr"/>
    <property type="match status" value="1"/>
</dbReference>
<evidence type="ECO:0000256" key="4">
    <source>
        <dbReference type="ARBA" id="ARBA00022801"/>
    </source>
</evidence>
<comment type="similarity">
    <text evidence="6">Belongs to the vsr family.</text>
</comment>
<reference evidence="7 8" key="1">
    <citation type="submission" date="2018-07" db="EMBL/GenBank/DDBJ databases">
        <title>Venubactetium sediminum gen. nov., sp. nov., isolated from a marine solar saltern.</title>
        <authorList>
            <person name="Wang S."/>
        </authorList>
    </citation>
    <scope>NUCLEOTIDE SEQUENCE [LARGE SCALE GENOMIC DNA]</scope>
    <source>
        <strain evidence="7 8">WD2A32</strain>
    </source>
</reference>
<dbReference type="Pfam" id="PF03852">
    <property type="entry name" value="Vsr"/>
    <property type="match status" value="1"/>
</dbReference>
<gene>
    <name evidence="7" type="primary">vsr</name>
    <name evidence="7" type="ORF">DRB17_19220</name>
</gene>
<dbReference type="PIRSF" id="PIRSF018267">
    <property type="entry name" value="VSR_endonuc"/>
    <property type="match status" value="1"/>
</dbReference>
<dbReference type="SUPFAM" id="SSF52980">
    <property type="entry name" value="Restriction endonuclease-like"/>
    <property type="match status" value="1"/>
</dbReference>
<proteinExistence type="inferred from homology"/>
<keyword evidence="5 6" id="KW-0234">DNA repair</keyword>
<keyword evidence="1 6" id="KW-0540">Nuclease</keyword>
<dbReference type="GO" id="GO:0016787">
    <property type="term" value="F:hydrolase activity"/>
    <property type="evidence" value="ECO:0007669"/>
    <property type="project" value="UniProtKB-KW"/>
</dbReference>
<evidence type="ECO:0000313" key="8">
    <source>
        <dbReference type="Proteomes" id="UP000253941"/>
    </source>
</evidence>
<keyword evidence="3 6" id="KW-0227">DNA damage</keyword>
<dbReference type="InterPro" id="IPR011335">
    <property type="entry name" value="Restrct_endonuc-II-like"/>
</dbReference>
<sequence length="152" mass="18067">MADTRTPEQRRRIMQAVQGKNTKPELTVRRFLHRMGYRYRLHRKDLPGTPDLVFPSQKKAIFVHGCFWHQHGCRYGQPPKSRRGYWIPKLKRNKQRDSEKLAELERAGWKAMVIWECEIRGDLEDTENRLLAFLNGASVDNADRHVERQEVE</sequence>
<protein>
    <recommendedName>
        <fullName evidence="6">Very short patch repair endonuclease</fullName>
        <ecNumber evidence="6">3.1.-.-</ecNumber>
    </recommendedName>
</protein>
<dbReference type="EMBL" id="QPMH01000035">
    <property type="protein sequence ID" value="RDD60211.1"/>
    <property type="molecule type" value="Genomic_DNA"/>
</dbReference>
<comment type="caution">
    <text evidence="7">The sequence shown here is derived from an EMBL/GenBank/DDBJ whole genome shotgun (WGS) entry which is preliminary data.</text>
</comment>
<dbReference type="InterPro" id="IPR004603">
    <property type="entry name" value="DNA_mismatch_endonuc_vsr"/>
</dbReference>
<keyword evidence="8" id="KW-1185">Reference proteome</keyword>
<evidence type="ECO:0000256" key="3">
    <source>
        <dbReference type="ARBA" id="ARBA00022763"/>
    </source>
</evidence>
<name>A0A369T4D9_9PROT</name>
<keyword evidence="2 6" id="KW-0255">Endonuclease</keyword>
<dbReference type="RefSeq" id="WP_114583851.1">
    <property type="nucleotide sequence ID" value="NZ_QPMH01000035.1"/>
</dbReference>
<evidence type="ECO:0000256" key="2">
    <source>
        <dbReference type="ARBA" id="ARBA00022759"/>
    </source>
</evidence>
<dbReference type="Proteomes" id="UP000253941">
    <property type="component" value="Unassembled WGS sequence"/>
</dbReference>
<evidence type="ECO:0000313" key="7">
    <source>
        <dbReference type="EMBL" id="RDD60211.1"/>
    </source>
</evidence>
<dbReference type="NCBIfam" id="TIGR00632">
    <property type="entry name" value="vsr"/>
    <property type="match status" value="1"/>
</dbReference>
<keyword evidence="4 6" id="KW-0378">Hydrolase</keyword>
<dbReference type="GO" id="GO:0006298">
    <property type="term" value="P:mismatch repair"/>
    <property type="evidence" value="ECO:0007669"/>
    <property type="project" value="UniProtKB-UniRule"/>
</dbReference>
<dbReference type="EC" id="3.1.-.-" evidence="6"/>